<accession>A0A6C0Y6K4</accession>
<gene>
    <name evidence="1" type="ORF">FSC09_15205</name>
</gene>
<reference evidence="1 2" key="1">
    <citation type="submission" date="2019-09" db="EMBL/GenBank/DDBJ databases">
        <title>Non-baumannii Acinetobacter spp. carrying blaNDM-1 isolated in China.</title>
        <authorList>
            <person name="Cui C."/>
            <person name="Chen C."/>
            <person name="Sun J."/>
            <person name="Liu Y."/>
        </authorList>
    </citation>
    <scope>NUCLEOTIDE SEQUENCE [LARGE SCALE GENOMIC DNA]</scope>
    <source>
        <strain evidence="1 2">B18</strain>
        <plasmid evidence="2">pb18-1</plasmid>
    </source>
</reference>
<name>A0A6C0Y6K4_9GAMM</name>
<geneLocation type="plasmid" evidence="2">
    <name>pb18-1</name>
</geneLocation>
<dbReference type="AlphaFoldDB" id="A0A6C0Y6K4"/>
<dbReference type="Proteomes" id="UP000503440">
    <property type="component" value="Plasmid pB18-1"/>
</dbReference>
<evidence type="ECO:0000313" key="1">
    <source>
        <dbReference type="EMBL" id="QIC71740.1"/>
    </source>
</evidence>
<keyword evidence="1" id="KW-0614">Plasmid</keyword>
<dbReference type="EMBL" id="CP044456">
    <property type="protein sequence ID" value="QIC71740.1"/>
    <property type="molecule type" value="Genomic_DNA"/>
</dbReference>
<dbReference type="RefSeq" id="WP_163146399.1">
    <property type="nucleotide sequence ID" value="NZ_CP044456.1"/>
</dbReference>
<protein>
    <submittedName>
        <fullName evidence="1">Uncharacterized protein</fullName>
    </submittedName>
</protein>
<proteinExistence type="predicted"/>
<evidence type="ECO:0000313" key="2">
    <source>
        <dbReference type="Proteomes" id="UP000503440"/>
    </source>
</evidence>
<sequence length="264" mass="30052">MFNFDAQKNTYSLDATTPFFEYKVEALKAIQFGLSACHLYVLKCNLNEKSSDLTVMFDKLKQLSKLTAELPKVIATESHAHFVKKPSIAILSHFEQLDDIQEQFKAESEKRAVRSSVERVLELHNNAIQDFKIPAHTTLNTSKFAPVAMQNLSTILDCLYMYAMAVQDKVTPLVGRGLIAYTQLDFEISEEELMLDIYRQKFDFIARNLNQVVSTIEAVIRLTNYVNQENITEQDTSKMLADVSYCFVQAEMSDSANFASLLMI</sequence>
<organism evidence="1 2">
    <name type="scientific">Acinetobacter indicus</name>
    <dbReference type="NCBI Taxonomy" id="756892"/>
    <lineage>
        <taxon>Bacteria</taxon>
        <taxon>Pseudomonadati</taxon>
        <taxon>Pseudomonadota</taxon>
        <taxon>Gammaproteobacteria</taxon>
        <taxon>Moraxellales</taxon>
        <taxon>Moraxellaceae</taxon>
        <taxon>Acinetobacter</taxon>
    </lineage>
</organism>